<keyword evidence="1" id="KW-0732">Signal</keyword>
<evidence type="ECO:0000313" key="3">
    <source>
        <dbReference type="Proteomes" id="UP000092607"/>
    </source>
</evidence>
<dbReference type="OrthoDB" id="6656286at2"/>
<dbReference type="Proteomes" id="UP000092607">
    <property type="component" value="Unassembled WGS sequence"/>
</dbReference>
<evidence type="ECO:0000256" key="1">
    <source>
        <dbReference type="SAM" id="SignalP"/>
    </source>
</evidence>
<gene>
    <name evidence="2" type="ORF">A9309_11040</name>
</gene>
<dbReference type="RefSeq" id="WP_065256869.1">
    <property type="nucleotide sequence ID" value="NZ_JARDJM010000035.1"/>
</dbReference>
<evidence type="ECO:0000313" key="2">
    <source>
        <dbReference type="EMBL" id="OBX59641.1"/>
    </source>
</evidence>
<feature type="signal peptide" evidence="1">
    <location>
        <begin position="1"/>
        <end position="23"/>
    </location>
</feature>
<dbReference type="AlphaFoldDB" id="A0A1B8PVN1"/>
<sequence>MKTLPFYKVALGAIALTALPAMAQLNIQTGIAPAMRGELTTPISHANTANLLGQSVAGVPSINANISNINRIPTITINANQSGSTRLDVSLIDDFIDDVSPNARHYPPNFPNRTTEFVTGENIKYLSDWLEPYANANDATLDVILRAAKINGMARNLNIGTDYTQRANKYMAKAVNLAPNNAEANFLYGMMISEGGGFIEGQKYLQKAASLGYVEAEQSLAQAELLADNHAGALSRLRALQSQHPTNTQIAEQVRIVENGGYYIWNIKNDNINVKPLQLASNQ</sequence>
<organism evidence="2 3">
    <name type="scientific">Moraxella lacunata</name>
    <dbReference type="NCBI Taxonomy" id="477"/>
    <lineage>
        <taxon>Bacteria</taxon>
        <taxon>Pseudomonadati</taxon>
        <taxon>Pseudomonadota</taxon>
        <taxon>Gammaproteobacteria</taxon>
        <taxon>Moraxellales</taxon>
        <taxon>Moraxellaceae</taxon>
        <taxon>Moraxella</taxon>
    </lineage>
</organism>
<proteinExistence type="predicted"/>
<accession>A0A1B8PVN1</accession>
<evidence type="ECO:0008006" key="4">
    <source>
        <dbReference type="Google" id="ProtNLM"/>
    </source>
</evidence>
<protein>
    <recommendedName>
        <fullName evidence="4">Sel1 repeat</fullName>
    </recommendedName>
</protein>
<feature type="chain" id="PRO_5008611935" description="Sel1 repeat" evidence="1">
    <location>
        <begin position="24"/>
        <end position="283"/>
    </location>
</feature>
<dbReference type="Gene3D" id="1.25.40.10">
    <property type="entry name" value="Tetratricopeptide repeat domain"/>
    <property type="match status" value="1"/>
</dbReference>
<reference evidence="2 3" key="1">
    <citation type="submission" date="2016-06" db="EMBL/GenBank/DDBJ databases">
        <title>Draft genome of Moraxella lacunata CCUG 57757A.</title>
        <authorList>
            <person name="Salva-Serra F."/>
            <person name="Engstrom-Jakobsson H."/>
            <person name="Thorell K."/>
            <person name="Gonzales-Siles L."/>
            <person name="Karlsson R."/>
            <person name="Boulund F."/>
            <person name="Engstrand L."/>
            <person name="Kristiansson E."/>
            <person name="Moore E."/>
        </authorList>
    </citation>
    <scope>NUCLEOTIDE SEQUENCE [LARGE SCALE GENOMIC DNA]</scope>
    <source>
        <strain evidence="2 3">CCUG 57757A</strain>
    </source>
</reference>
<comment type="caution">
    <text evidence="2">The sequence shown here is derived from an EMBL/GenBank/DDBJ whole genome shotgun (WGS) entry which is preliminary data.</text>
</comment>
<dbReference type="InterPro" id="IPR011990">
    <property type="entry name" value="TPR-like_helical_dom_sf"/>
</dbReference>
<dbReference type="EMBL" id="LZMS01000103">
    <property type="protein sequence ID" value="OBX59641.1"/>
    <property type="molecule type" value="Genomic_DNA"/>
</dbReference>
<name>A0A1B8PVN1_MORLA</name>
<dbReference type="SUPFAM" id="SSF81901">
    <property type="entry name" value="HCP-like"/>
    <property type="match status" value="1"/>
</dbReference>